<sequence length="100" mass="10717">MTPGPLSAAIKKNCPTKVPAAGYNPAAGFSQDSGSAQISGFTALRTAPPAGFILLFFRFLLLALLLCVFELDTAAAGFPSENFLQQPFFLFFSHNLPPFF</sequence>
<name>A0A7W0HL52_9BACT</name>
<evidence type="ECO:0000256" key="1">
    <source>
        <dbReference type="SAM" id="Phobius"/>
    </source>
</evidence>
<gene>
    <name evidence="2" type="ORF">HNR65_002231</name>
</gene>
<keyword evidence="3" id="KW-1185">Reference proteome</keyword>
<evidence type="ECO:0000313" key="3">
    <source>
        <dbReference type="Proteomes" id="UP000525298"/>
    </source>
</evidence>
<evidence type="ECO:0000313" key="2">
    <source>
        <dbReference type="EMBL" id="MBA2881900.1"/>
    </source>
</evidence>
<dbReference type="EMBL" id="JACDUS010000005">
    <property type="protein sequence ID" value="MBA2881900.1"/>
    <property type="molecule type" value="Genomic_DNA"/>
</dbReference>
<proteinExistence type="predicted"/>
<accession>A0A7W0HL52</accession>
<reference evidence="2 3" key="1">
    <citation type="submission" date="2020-07" db="EMBL/GenBank/DDBJ databases">
        <title>Genomic Encyclopedia of Type Strains, Phase IV (KMG-IV): sequencing the most valuable type-strain genomes for metagenomic binning, comparative biology and taxonomic classification.</title>
        <authorList>
            <person name="Goeker M."/>
        </authorList>
    </citation>
    <scope>NUCLEOTIDE SEQUENCE [LARGE SCALE GENOMIC DNA]</scope>
    <source>
        <strain evidence="2 3">DSM 17721</strain>
    </source>
</reference>
<keyword evidence="1" id="KW-0812">Transmembrane</keyword>
<protein>
    <submittedName>
        <fullName evidence="2">Uncharacterized protein</fullName>
    </submittedName>
</protein>
<dbReference type="RefSeq" id="WP_181551541.1">
    <property type="nucleotide sequence ID" value="NZ_JACDUS010000005.1"/>
</dbReference>
<organism evidence="2 3">
    <name type="scientific">Desulfosalsimonas propionicica</name>
    <dbReference type="NCBI Taxonomy" id="332175"/>
    <lineage>
        <taxon>Bacteria</taxon>
        <taxon>Pseudomonadati</taxon>
        <taxon>Thermodesulfobacteriota</taxon>
        <taxon>Desulfobacteria</taxon>
        <taxon>Desulfobacterales</taxon>
        <taxon>Desulfosalsimonadaceae</taxon>
        <taxon>Desulfosalsimonas</taxon>
    </lineage>
</organism>
<dbReference type="Proteomes" id="UP000525298">
    <property type="component" value="Unassembled WGS sequence"/>
</dbReference>
<keyword evidence="1" id="KW-0472">Membrane</keyword>
<feature type="transmembrane region" description="Helical" evidence="1">
    <location>
        <begin position="50"/>
        <end position="69"/>
    </location>
</feature>
<keyword evidence="1" id="KW-1133">Transmembrane helix</keyword>
<dbReference type="AlphaFoldDB" id="A0A7W0HL52"/>
<comment type="caution">
    <text evidence="2">The sequence shown here is derived from an EMBL/GenBank/DDBJ whole genome shotgun (WGS) entry which is preliminary data.</text>
</comment>